<evidence type="ECO:0000313" key="2">
    <source>
        <dbReference type="Proteomes" id="UP000790377"/>
    </source>
</evidence>
<accession>A0ACB8A036</accession>
<name>A0ACB8A036_9AGAM</name>
<proteinExistence type="predicted"/>
<dbReference type="EMBL" id="MU267975">
    <property type="protein sequence ID" value="KAH7906789.1"/>
    <property type="molecule type" value="Genomic_DNA"/>
</dbReference>
<gene>
    <name evidence="1" type="ORF">BJ138DRAFT_1161773</name>
</gene>
<keyword evidence="2" id="KW-1185">Reference proteome</keyword>
<evidence type="ECO:0000313" key="1">
    <source>
        <dbReference type="EMBL" id="KAH7906789.1"/>
    </source>
</evidence>
<organism evidence="1 2">
    <name type="scientific">Hygrophoropsis aurantiaca</name>
    <dbReference type="NCBI Taxonomy" id="72124"/>
    <lineage>
        <taxon>Eukaryota</taxon>
        <taxon>Fungi</taxon>
        <taxon>Dikarya</taxon>
        <taxon>Basidiomycota</taxon>
        <taxon>Agaricomycotina</taxon>
        <taxon>Agaricomycetes</taxon>
        <taxon>Agaricomycetidae</taxon>
        <taxon>Boletales</taxon>
        <taxon>Coniophorineae</taxon>
        <taxon>Hygrophoropsidaceae</taxon>
        <taxon>Hygrophoropsis</taxon>
    </lineage>
</organism>
<comment type="caution">
    <text evidence="1">The sequence shown here is derived from an EMBL/GenBank/DDBJ whole genome shotgun (WGS) entry which is preliminary data.</text>
</comment>
<reference evidence="1" key="1">
    <citation type="journal article" date="2021" name="New Phytol.">
        <title>Evolutionary innovations through gain and loss of genes in the ectomycorrhizal Boletales.</title>
        <authorList>
            <person name="Wu G."/>
            <person name="Miyauchi S."/>
            <person name="Morin E."/>
            <person name="Kuo A."/>
            <person name="Drula E."/>
            <person name="Varga T."/>
            <person name="Kohler A."/>
            <person name="Feng B."/>
            <person name="Cao Y."/>
            <person name="Lipzen A."/>
            <person name="Daum C."/>
            <person name="Hundley H."/>
            <person name="Pangilinan J."/>
            <person name="Johnson J."/>
            <person name="Barry K."/>
            <person name="LaButti K."/>
            <person name="Ng V."/>
            <person name="Ahrendt S."/>
            <person name="Min B."/>
            <person name="Choi I.G."/>
            <person name="Park H."/>
            <person name="Plett J.M."/>
            <person name="Magnuson J."/>
            <person name="Spatafora J.W."/>
            <person name="Nagy L.G."/>
            <person name="Henrissat B."/>
            <person name="Grigoriev I.V."/>
            <person name="Yang Z.L."/>
            <person name="Xu J."/>
            <person name="Martin F.M."/>
        </authorList>
    </citation>
    <scope>NUCLEOTIDE SEQUENCE</scope>
    <source>
        <strain evidence="1">ATCC 28755</strain>
    </source>
</reference>
<dbReference type="Proteomes" id="UP000790377">
    <property type="component" value="Unassembled WGS sequence"/>
</dbReference>
<protein>
    <submittedName>
        <fullName evidence="1">Uncharacterized protein</fullName>
    </submittedName>
</protein>
<sequence length="260" mass="27953">MAGPAVPQPLANDLTAKRQQVKDIEEKLSLLSFFYHALAGTQPGSPVLPSATLQIVFGLALIISYALLFLLARWAVVSSHFVSSYIIPVFTGLSRILVRVSVESGVSQHDAEDGGEVDARTLLVAMSLFYYLGVYVLSSVMSVMAQIGTSYYPYNNREPRLHKYSLPGGFAHRVVATHDALYDFFPAYTLAAVFTAWSLASSHSTTAVTVALPSLALHIAVKLGIWAPAYLLNIDAMRSTAHILANSALVLALLGLLGSS</sequence>